<comment type="caution">
    <text evidence="1">The sequence shown here is derived from an EMBL/GenBank/DDBJ whole genome shotgun (WGS) entry which is preliminary data.</text>
</comment>
<protein>
    <submittedName>
        <fullName evidence="1">Uncharacterized protein</fullName>
    </submittedName>
</protein>
<gene>
    <name evidence="1" type="ORF">S03H2_24233</name>
</gene>
<name>X1ET12_9ZZZZ</name>
<reference evidence="1" key="1">
    <citation type="journal article" date="2014" name="Front. Microbiol.">
        <title>High frequency of phylogenetically diverse reductive dehalogenase-homologous genes in deep subseafloor sedimentary metagenomes.</title>
        <authorList>
            <person name="Kawai M."/>
            <person name="Futagami T."/>
            <person name="Toyoda A."/>
            <person name="Takaki Y."/>
            <person name="Nishi S."/>
            <person name="Hori S."/>
            <person name="Arai W."/>
            <person name="Tsubouchi T."/>
            <person name="Morono Y."/>
            <person name="Uchiyama I."/>
            <person name="Ito T."/>
            <person name="Fujiyama A."/>
            <person name="Inagaki F."/>
            <person name="Takami H."/>
        </authorList>
    </citation>
    <scope>NUCLEOTIDE SEQUENCE</scope>
    <source>
        <strain evidence="1">Expedition CK06-06</strain>
    </source>
</reference>
<proteinExistence type="predicted"/>
<feature type="non-terminal residue" evidence="1">
    <location>
        <position position="1"/>
    </location>
</feature>
<dbReference type="EMBL" id="BARU01013407">
    <property type="protein sequence ID" value="GAH36491.1"/>
    <property type="molecule type" value="Genomic_DNA"/>
</dbReference>
<dbReference type="AlphaFoldDB" id="X1ET12"/>
<evidence type="ECO:0000313" key="1">
    <source>
        <dbReference type="EMBL" id="GAH36491.1"/>
    </source>
</evidence>
<organism evidence="1">
    <name type="scientific">marine sediment metagenome</name>
    <dbReference type="NCBI Taxonomy" id="412755"/>
    <lineage>
        <taxon>unclassified sequences</taxon>
        <taxon>metagenomes</taxon>
        <taxon>ecological metagenomes</taxon>
    </lineage>
</organism>
<sequence length="30" mass="3482">QEAQQLKTSAENLYREFKDVVAVFKRGVVK</sequence>
<accession>X1ET12</accession>